<keyword evidence="2" id="KW-1185">Reference proteome</keyword>
<evidence type="ECO:0000313" key="1">
    <source>
        <dbReference type="EMBL" id="CAH0514263.1"/>
    </source>
</evidence>
<dbReference type="Proteomes" id="UP001158986">
    <property type="component" value="Unassembled WGS sequence"/>
</dbReference>
<protein>
    <submittedName>
        <fullName evidence="1">Uncharacterized protein</fullName>
    </submittedName>
</protein>
<organism evidence="1 2">
    <name type="scientific">Peronospora belbahrii</name>
    <dbReference type="NCBI Taxonomy" id="622444"/>
    <lineage>
        <taxon>Eukaryota</taxon>
        <taxon>Sar</taxon>
        <taxon>Stramenopiles</taxon>
        <taxon>Oomycota</taxon>
        <taxon>Peronosporomycetes</taxon>
        <taxon>Peronosporales</taxon>
        <taxon>Peronosporaceae</taxon>
        <taxon>Peronospora</taxon>
    </lineage>
</organism>
<name>A0ABN8CP87_9STRA</name>
<dbReference type="EMBL" id="CAKLCB010000063">
    <property type="protein sequence ID" value="CAH0514263.1"/>
    <property type="molecule type" value="Genomic_DNA"/>
</dbReference>
<comment type="caution">
    <text evidence="1">The sequence shown here is derived from an EMBL/GenBank/DDBJ whole genome shotgun (WGS) entry which is preliminary data.</text>
</comment>
<evidence type="ECO:0000313" key="2">
    <source>
        <dbReference type="Proteomes" id="UP001158986"/>
    </source>
</evidence>
<proteinExistence type="predicted"/>
<gene>
    <name evidence="1" type="ORF">PBS001_LOCUS1025</name>
</gene>
<accession>A0ABN8CP87</accession>
<reference evidence="1 2" key="1">
    <citation type="submission" date="2021-11" db="EMBL/GenBank/DDBJ databases">
        <authorList>
            <person name="Islam A."/>
            <person name="Islam S."/>
            <person name="Flora M.S."/>
            <person name="Rahman M."/>
            <person name="Ziaur R.M."/>
            <person name="Epstein J.H."/>
            <person name="Hassan M."/>
            <person name="Klassen M."/>
            <person name="Woodard K."/>
            <person name="Webb A."/>
            <person name="Webby R.J."/>
            <person name="El Zowalaty M.E."/>
        </authorList>
    </citation>
    <scope>NUCLEOTIDE SEQUENCE [LARGE SCALE GENOMIC DNA]</scope>
    <source>
        <strain evidence="1">Pbs1</strain>
    </source>
</reference>
<sequence>MGSYRHSIVICFRGQLSRRTTAVKHPAASYWNIILRKKRAIPSNFCYTTCLIGFRQQTSSWVCLVSRMITMSWTIRKANAFQAEYLNHLLLLEID</sequence>